<dbReference type="InterPro" id="IPR003423">
    <property type="entry name" value="OMP_efflux"/>
</dbReference>
<keyword evidence="3" id="KW-0564">Palmitate</keyword>
<keyword evidence="3" id="KW-0472">Membrane</keyword>
<feature type="region of interest" description="Disordered" evidence="4">
    <location>
        <begin position="30"/>
        <end position="59"/>
    </location>
</feature>
<gene>
    <name evidence="5" type="ORF">COO59_01940</name>
</gene>
<dbReference type="GO" id="GO:0015562">
    <property type="term" value="F:efflux transmembrane transporter activity"/>
    <property type="evidence" value="ECO:0007669"/>
    <property type="project" value="InterPro"/>
</dbReference>
<dbReference type="EMBL" id="NWUO01000001">
    <property type="protein sequence ID" value="PNS13595.1"/>
    <property type="molecule type" value="Genomic_DNA"/>
</dbReference>
<dbReference type="AlphaFoldDB" id="A0A2K1QF00"/>
<dbReference type="OrthoDB" id="9770517at2"/>
<sequence length="512" mass="55406">MNVTRVMRSRPGLLALSLLLAGCAVGPDYQPPQAQTPGSWRDLASQAASKPQSSAINPSWWRSFNDPQLNSLVDRAIAGNLSLQQAVLRIAGAREQLSQARGGLFPAINGNVSARRQQLGAKGMLESSGAYDQLDENAPELRSSLDSLTQPINLYQGSFDASWELDLWGKVRRQVETANAQQQESIESRNDALVSLEAEVARAYLQLRGAQSITRTLQTQIDVAQQTLELTQSQQRNGLAPQLDVENARAQLSSLRAQLPQYQAQARQAMNGLAVLTGKPPGALDSELMAGKTLPALPPAVPVGIPSTLARRRPDIRQAEANLHAATANIGVSVAQLFPSLSLTGQLGVRNTDASYLDNWSSHFYSYGPALSIPIFQGGRLVSSVKLARAQQASSALNYRQTVLTALQDVENALVSYRTDQERVTQMDETVSALQNSFDLASDSYRKGLSTFLDALDAQRQLAQAKQQAEQARMQSSLDLVALYKALGGGWENYQNVALPQFNVFGPATPAS</sequence>
<name>A0A2K1QF00_9GAMM</name>
<comment type="subcellular location">
    <subcellularLocation>
        <location evidence="1 3">Cell outer membrane</location>
        <topology evidence="1 3">Lipid-anchor</topology>
    </subcellularLocation>
</comment>
<evidence type="ECO:0000256" key="2">
    <source>
        <dbReference type="ARBA" id="ARBA00007613"/>
    </source>
</evidence>
<reference evidence="6" key="1">
    <citation type="submission" date="2017-09" db="EMBL/GenBank/DDBJ databases">
        <authorList>
            <person name="Palmer M."/>
            <person name="Steenkamp E.T."/>
            <person name="Coetzee M.P."/>
            <person name="Avontuur J.R."/>
            <person name="Van Zyl E."/>
            <person name="Chan W.-Y."/>
            <person name="Blom J."/>
            <person name="Venter S.N."/>
        </authorList>
    </citation>
    <scope>NUCLEOTIDE SEQUENCE [LARGE SCALE GENOMIC DNA]</scope>
    <source>
        <strain evidence="6">QC88-366</strain>
    </source>
</reference>
<keyword evidence="3" id="KW-0812">Transmembrane</keyword>
<protein>
    <submittedName>
        <fullName evidence="5">RND transporter</fullName>
    </submittedName>
</protein>
<evidence type="ECO:0000313" key="6">
    <source>
        <dbReference type="Proteomes" id="UP000236345"/>
    </source>
</evidence>
<organism evidence="5 6">
    <name type="scientific">Mixta theicola</name>
    <dbReference type="NCBI Taxonomy" id="1458355"/>
    <lineage>
        <taxon>Bacteria</taxon>
        <taxon>Pseudomonadati</taxon>
        <taxon>Pseudomonadota</taxon>
        <taxon>Gammaproteobacteria</taxon>
        <taxon>Enterobacterales</taxon>
        <taxon>Erwiniaceae</taxon>
        <taxon>Mixta</taxon>
    </lineage>
</organism>
<evidence type="ECO:0000256" key="4">
    <source>
        <dbReference type="SAM" id="MobiDB-lite"/>
    </source>
</evidence>
<dbReference type="Gene3D" id="1.20.1600.10">
    <property type="entry name" value="Outer membrane efflux proteins (OEP)"/>
    <property type="match status" value="1"/>
</dbReference>
<feature type="compositionally biased region" description="Low complexity" evidence="4">
    <location>
        <begin position="44"/>
        <end position="55"/>
    </location>
</feature>
<evidence type="ECO:0000313" key="5">
    <source>
        <dbReference type="EMBL" id="PNS13595.1"/>
    </source>
</evidence>
<keyword evidence="3" id="KW-0732">Signal</keyword>
<feature type="signal peptide" evidence="3">
    <location>
        <begin position="1"/>
        <end position="26"/>
    </location>
</feature>
<dbReference type="Pfam" id="PF02321">
    <property type="entry name" value="OEP"/>
    <property type="match status" value="2"/>
</dbReference>
<proteinExistence type="inferred from homology"/>
<comment type="caution">
    <text evidence="5">The sequence shown here is derived from an EMBL/GenBank/DDBJ whole genome shotgun (WGS) entry which is preliminary data.</text>
</comment>
<dbReference type="InterPro" id="IPR010131">
    <property type="entry name" value="MdtP/NodT-like"/>
</dbReference>
<keyword evidence="6" id="KW-1185">Reference proteome</keyword>
<feature type="chain" id="PRO_5014211990" evidence="3">
    <location>
        <begin position="27"/>
        <end position="512"/>
    </location>
</feature>
<keyword evidence="3" id="KW-1134">Transmembrane beta strand</keyword>
<dbReference type="GO" id="GO:0009279">
    <property type="term" value="C:cell outer membrane"/>
    <property type="evidence" value="ECO:0007669"/>
    <property type="project" value="UniProtKB-SubCell"/>
</dbReference>
<dbReference type="RefSeq" id="WP_103058139.1">
    <property type="nucleotide sequence ID" value="NZ_BSOF01000028.1"/>
</dbReference>
<evidence type="ECO:0000256" key="1">
    <source>
        <dbReference type="ARBA" id="ARBA00004459"/>
    </source>
</evidence>
<dbReference type="SUPFAM" id="SSF56954">
    <property type="entry name" value="Outer membrane efflux proteins (OEP)"/>
    <property type="match status" value="1"/>
</dbReference>
<evidence type="ECO:0000256" key="3">
    <source>
        <dbReference type="RuleBase" id="RU362097"/>
    </source>
</evidence>
<dbReference type="Proteomes" id="UP000236345">
    <property type="component" value="Unassembled WGS sequence"/>
</dbReference>
<accession>A0A2K1QF00</accession>
<dbReference type="PANTHER" id="PTHR30203:SF25">
    <property type="entry name" value="OUTER MEMBRANE PROTEIN-RELATED"/>
    <property type="match status" value="1"/>
</dbReference>
<dbReference type="PANTHER" id="PTHR30203">
    <property type="entry name" value="OUTER MEMBRANE CATION EFFLUX PROTEIN"/>
    <property type="match status" value="1"/>
</dbReference>
<keyword evidence="3" id="KW-0449">Lipoprotein</keyword>
<dbReference type="Gene3D" id="2.20.200.10">
    <property type="entry name" value="Outer membrane efflux proteins (OEP)"/>
    <property type="match status" value="1"/>
</dbReference>
<dbReference type="PROSITE" id="PS51257">
    <property type="entry name" value="PROKAR_LIPOPROTEIN"/>
    <property type="match status" value="1"/>
</dbReference>
<comment type="similarity">
    <text evidence="2 3">Belongs to the outer membrane factor (OMF) (TC 1.B.17) family.</text>
</comment>
<dbReference type="NCBIfam" id="TIGR01845">
    <property type="entry name" value="outer_NodT"/>
    <property type="match status" value="1"/>
</dbReference>